<gene>
    <name evidence="1" type="ORF">E2C01_053568</name>
</gene>
<reference evidence="1 2" key="1">
    <citation type="submission" date="2019-05" db="EMBL/GenBank/DDBJ databases">
        <title>Another draft genome of Portunus trituberculatus and its Hox gene families provides insights of decapod evolution.</title>
        <authorList>
            <person name="Jeong J.-H."/>
            <person name="Song I."/>
            <person name="Kim S."/>
            <person name="Choi T."/>
            <person name="Kim D."/>
            <person name="Ryu S."/>
            <person name="Kim W."/>
        </authorList>
    </citation>
    <scope>NUCLEOTIDE SEQUENCE [LARGE SCALE GENOMIC DNA]</scope>
    <source>
        <tissue evidence="1">Muscle</tissue>
    </source>
</reference>
<dbReference type="EMBL" id="VSRR010016662">
    <property type="protein sequence ID" value="MPC59543.1"/>
    <property type="molecule type" value="Genomic_DNA"/>
</dbReference>
<evidence type="ECO:0000313" key="2">
    <source>
        <dbReference type="Proteomes" id="UP000324222"/>
    </source>
</evidence>
<comment type="caution">
    <text evidence="1">The sequence shown here is derived from an EMBL/GenBank/DDBJ whole genome shotgun (WGS) entry which is preliminary data.</text>
</comment>
<keyword evidence="2" id="KW-1185">Reference proteome</keyword>
<name>A0A5B7GPP8_PORTR</name>
<organism evidence="1 2">
    <name type="scientific">Portunus trituberculatus</name>
    <name type="common">Swimming crab</name>
    <name type="synonym">Neptunus trituberculatus</name>
    <dbReference type="NCBI Taxonomy" id="210409"/>
    <lineage>
        <taxon>Eukaryota</taxon>
        <taxon>Metazoa</taxon>
        <taxon>Ecdysozoa</taxon>
        <taxon>Arthropoda</taxon>
        <taxon>Crustacea</taxon>
        <taxon>Multicrustacea</taxon>
        <taxon>Malacostraca</taxon>
        <taxon>Eumalacostraca</taxon>
        <taxon>Eucarida</taxon>
        <taxon>Decapoda</taxon>
        <taxon>Pleocyemata</taxon>
        <taxon>Brachyura</taxon>
        <taxon>Eubrachyura</taxon>
        <taxon>Portunoidea</taxon>
        <taxon>Portunidae</taxon>
        <taxon>Portuninae</taxon>
        <taxon>Portunus</taxon>
    </lineage>
</organism>
<sequence length="104" mass="12029">MRIEKVEGNREGGTVSCLRQLYFGEEKKMRFRRGEVVLHRLKIRSKTANVGEVNVEKVKRGVKTFGLIIKRAVQPGWGHFWSPAQKGSPRLGLYFGVPIFYFEF</sequence>
<accession>A0A5B7GPP8</accession>
<protein>
    <submittedName>
        <fullName evidence="1">Uncharacterized protein</fullName>
    </submittedName>
</protein>
<evidence type="ECO:0000313" key="1">
    <source>
        <dbReference type="EMBL" id="MPC59543.1"/>
    </source>
</evidence>
<dbReference type="Proteomes" id="UP000324222">
    <property type="component" value="Unassembled WGS sequence"/>
</dbReference>
<proteinExistence type="predicted"/>
<dbReference type="AlphaFoldDB" id="A0A5B7GPP8"/>